<dbReference type="Pfam" id="PF13456">
    <property type="entry name" value="RVT_3"/>
    <property type="match status" value="1"/>
</dbReference>
<dbReference type="AlphaFoldDB" id="A0A7J9IMJ4"/>
<name>A0A7J9IMJ4_9ROSI</name>
<dbReference type="EMBL" id="JABFAE010000001">
    <property type="protein sequence ID" value="MBA0822415.1"/>
    <property type="molecule type" value="Genomic_DNA"/>
</dbReference>
<organism evidence="2 3">
    <name type="scientific">Gossypium armourianum</name>
    <dbReference type="NCBI Taxonomy" id="34283"/>
    <lineage>
        <taxon>Eukaryota</taxon>
        <taxon>Viridiplantae</taxon>
        <taxon>Streptophyta</taxon>
        <taxon>Embryophyta</taxon>
        <taxon>Tracheophyta</taxon>
        <taxon>Spermatophyta</taxon>
        <taxon>Magnoliopsida</taxon>
        <taxon>eudicotyledons</taxon>
        <taxon>Gunneridae</taxon>
        <taxon>Pentapetalae</taxon>
        <taxon>rosids</taxon>
        <taxon>malvids</taxon>
        <taxon>Malvales</taxon>
        <taxon>Malvaceae</taxon>
        <taxon>Malvoideae</taxon>
        <taxon>Gossypium</taxon>
    </lineage>
</organism>
<proteinExistence type="predicted"/>
<comment type="caution">
    <text evidence="2">The sequence shown here is derived from an EMBL/GenBank/DDBJ whole genome shotgun (WGS) entry which is preliminary data.</text>
</comment>
<feature type="domain" description="RNase H type-1" evidence="1">
    <location>
        <begin position="29"/>
        <end position="82"/>
    </location>
</feature>
<evidence type="ECO:0000313" key="2">
    <source>
        <dbReference type="EMBL" id="MBA0822415.1"/>
    </source>
</evidence>
<protein>
    <recommendedName>
        <fullName evidence="1">RNase H type-1 domain-containing protein</fullName>
    </recommendedName>
</protein>
<sequence>MDDLEGSRLTRNVDLTTWVPPSGTTIKINYDGAFDKQRSQLASGVVARNGEGRVLIVRSKLHKNVGSAFAAAALACLCAIQTGTEMEIAAYIRNIHPIAEHFRWIHFRHIKKGSKSLCTYHSYGESKKGSTIIPEWNGPWLRLATDGRRMAART</sequence>
<dbReference type="GO" id="GO:0003676">
    <property type="term" value="F:nucleic acid binding"/>
    <property type="evidence" value="ECO:0007669"/>
    <property type="project" value="InterPro"/>
</dbReference>
<dbReference type="InterPro" id="IPR002156">
    <property type="entry name" value="RNaseH_domain"/>
</dbReference>
<dbReference type="Proteomes" id="UP000593575">
    <property type="component" value="Unassembled WGS sequence"/>
</dbReference>
<gene>
    <name evidence="2" type="ORF">Goarm_019219</name>
</gene>
<reference evidence="2 3" key="1">
    <citation type="journal article" date="2019" name="Genome Biol. Evol.">
        <title>Insights into the evolution of the New World diploid cottons (Gossypium, subgenus Houzingenia) based on genome sequencing.</title>
        <authorList>
            <person name="Grover C.E."/>
            <person name="Arick M.A. 2nd"/>
            <person name="Thrash A."/>
            <person name="Conover J.L."/>
            <person name="Sanders W.S."/>
            <person name="Peterson D.G."/>
            <person name="Frelichowski J.E."/>
            <person name="Scheffler J.A."/>
            <person name="Scheffler B.E."/>
            <person name="Wendel J.F."/>
        </authorList>
    </citation>
    <scope>NUCLEOTIDE SEQUENCE [LARGE SCALE GENOMIC DNA]</scope>
    <source>
        <strain evidence="2">6</strain>
        <tissue evidence="2">Leaf</tissue>
    </source>
</reference>
<evidence type="ECO:0000313" key="3">
    <source>
        <dbReference type="Proteomes" id="UP000593575"/>
    </source>
</evidence>
<keyword evidence="3" id="KW-1185">Reference proteome</keyword>
<evidence type="ECO:0000259" key="1">
    <source>
        <dbReference type="Pfam" id="PF13456"/>
    </source>
</evidence>
<dbReference type="GO" id="GO:0004523">
    <property type="term" value="F:RNA-DNA hybrid ribonuclease activity"/>
    <property type="evidence" value="ECO:0007669"/>
    <property type="project" value="InterPro"/>
</dbReference>
<accession>A0A7J9IMJ4</accession>